<dbReference type="InterPro" id="IPR015943">
    <property type="entry name" value="WD40/YVTN_repeat-like_dom_sf"/>
</dbReference>
<organism evidence="11 12">
    <name type="scientific">Pedobacter ginsengiterrae</name>
    <dbReference type="NCBI Taxonomy" id="871696"/>
    <lineage>
        <taxon>Bacteria</taxon>
        <taxon>Pseudomonadati</taxon>
        <taxon>Bacteroidota</taxon>
        <taxon>Sphingobacteriia</taxon>
        <taxon>Sphingobacteriales</taxon>
        <taxon>Sphingobacteriaceae</taxon>
        <taxon>Pedobacter</taxon>
    </lineage>
</organism>
<keyword evidence="7" id="KW-0472">Membrane</keyword>
<evidence type="ECO:0000313" key="12">
    <source>
        <dbReference type="Proteomes" id="UP001501081"/>
    </source>
</evidence>
<dbReference type="RefSeq" id="WP_344767038.1">
    <property type="nucleotide sequence ID" value="NZ_BAABAK010000010.1"/>
</dbReference>
<keyword evidence="7" id="KW-1133">Transmembrane helix</keyword>
<comment type="caution">
    <text evidence="11">The sequence shown here is derived from an EMBL/GenBank/DDBJ whole genome shotgun (WGS) entry which is preliminary data.</text>
</comment>
<evidence type="ECO:0000259" key="10">
    <source>
        <dbReference type="PROSITE" id="PS50110"/>
    </source>
</evidence>
<dbReference type="SMART" id="SM00388">
    <property type="entry name" value="HisKA"/>
    <property type="match status" value="1"/>
</dbReference>
<keyword evidence="7" id="KW-0812">Transmembrane</keyword>
<keyword evidence="3 6" id="KW-0597">Phosphoprotein</keyword>
<dbReference type="EC" id="2.7.13.3" evidence="2"/>
<dbReference type="SUPFAM" id="SSF52172">
    <property type="entry name" value="CheY-like"/>
    <property type="match status" value="1"/>
</dbReference>
<dbReference type="InterPro" id="IPR003661">
    <property type="entry name" value="HisK_dim/P_dom"/>
</dbReference>
<dbReference type="PROSITE" id="PS50110">
    <property type="entry name" value="RESPONSE_REGULATORY"/>
    <property type="match status" value="1"/>
</dbReference>
<dbReference type="InterPro" id="IPR011110">
    <property type="entry name" value="Reg_prop"/>
</dbReference>
<feature type="domain" description="Histidine kinase" evidence="9">
    <location>
        <begin position="850"/>
        <end position="1069"/>
    </location>
</feature>
<dbReference type="PANTHER" id="PTHR43547">
    <property type="entry name" value="TWO-COMPONENT HISTIDINE KINASE"/>
    <property type="match status" value="1"/>
</dbReference>
<dbReference type="Proteomes" id="UP001501081">
    <property type="component" value="Unassembled WGS sequence"/>
</dbReference>
<dbReference type="SMART" id="SM00448">
    <property type="entry name" value="REC"/>
    <property type="match status" value="1"/>
</dbReference>
<dbReference type="Pfam" id="PF12833">
    <property type="entry name" value="HTH_18"/>
    <property type="match status" value="1"/>
</dbReference>
<dbReference type="InterPro" id="IPR036097">
    <property type="entry name" value="HisK_dim/P_sf"/>
</dbReference>
<dbReference type="Pfam" id="PF07495">
    <property type="entry name" value="Y_Y_Y"/>
    <property type="match status" value="1"/>
</dbReference>
<evidence type="ECO:0000256" key="6">
    <source>
        <dbReference type="PROSITE-ProRule" id="PRU00169"/>
    </source>
</evidence>
<gene>
    <name evidence="11" type="ORF">GCM10022246_22270</name>
</gene>
<dbReference type="InterPro" id="IPR005467">
    <property type="entry name" value="His_kinase_dom"/>
</dbReference>
<dbReference type="CDD" id="cd17574">
    <property type="entry name" value="REC_OmpR"/>
    <property type="match status" value="1"/>
</dbReference>
<evidence type="ECO:0000256" key="7">
    <source>
        <dbReference type="SAM" id="Phobius"/>
    </source>
</evidence>
<feature type="domain" description="Response regulatory" evidence="10">
    <location>
        <begin position="1121"/>
        <end position="1236"/>
    </location>
</feature>
<dbReference type="EMBL" id="BAABAK010000010">
    <property type="protein sequence ID" value="GAA3969033.1"/>
    <property type="molecule type" value="Genomic_DNA"/>
</dbReference>
<evidence type="ECO:0000313" key="11">
    <source>
        <dbReference type="EMBL" id="GAA3969033.1"/>
    </source>
</evidence>
<name>A0ABP7PPD2_9SPHI</name>
<evidence type="ECO:0000259" key="9">
    <source>
        <dbReference type="PROSITE" id="PS50109"/>
    </source>
</evidence>
<dbReference type="Pfam" id="PF00512">
    <property type="entry name" value="HisKA"/>
    <property type="match status" value="1"/>
</dbReference>
<sequence length="1379" mass="158914">MIKAFSLLFLYTSFFTFIAKGVEDVKPGISFYYRQLDNKNGLSNSSINAILQDKDQLLWIGTWDGLNRYDGSKFNVYNHNIDKAENSIGSNVIQSIKEDNNGNIWINTVGGISRYNKRMGKFNRYFYRNTITQKVRENEYELVVNSNGDVFCYSAEGLLSKYNTKKDTFEYYQRFRTEDRIVKMCFAGDILWYLNKKGQLIAAKTNSNKLSFVKIYEGSHGINNFFIANNQIIYTSNNDTHYKIGPDFKTQPISIASKKIKTVTYYQSNYIVAWENQGISVYNKDFKQTSFLEKETKPLENLKVTALTVGWDQVLWLGTDGNGLIQIYPKENLFGLLTRINGNVINKPIRAFAEEGNNLWVGTKGNGVLIFDNFWKVQNEIAKPKKIDLSTGLENNSVFAIERGKDQLIYIGTDGKGISVYDQKTAKTIHWKNIKGTEKLPDFKSVYTIVQDKDSSVWMGTSGFGLVRLKLQRNIDASISVKSFKQYYSSSTEKSGPVNDIIYALAQGKDDRLWIACRYGGLSVLNKKTGLFKTYKAFGYEGSLSHSDVLSLFYDKQNRLWIGTSYGLNYLNHAESLKKSPKFIKITMDNGLPNNTIHAIQEDGSGNIWLSTNKGLAKLNPTNNTIANYQESDGLQSNEFSDGAVFKTKNNYLLFGGIYGFNYFMPKYITENSRQSNLLISDLQLGGREFQNNQYLIIKAKQQQAESFDLERKSNFFQFSFNALNYFNSAKNEFAYKLKGLDQNWRYTGTDGKIAYYNIPPGDYDLLVRWSNGEGVWTKDIPALKLHVKQYFWLTYPAYAFYLLLLIIGGYAFHLYRKNKLEMKFKLEREYLFRQKDEEVHRQRINFFTHIAHEIQTPLTLILGSVEHFMQKRNMLDKPVDKNYFLSLVHQHTARLTYLVQQLLEFRRAEAGYLKRNDDYFDITKLLNSLTQLFIPLAEEQGQKFTRNIQNGIAGFIDKDKFEKVLFNLLSNAFKHAGKAQQIILTVNYNQETEILEAIVTNSGCKLKEQDLEDIFTEFHVGEENQFEKFSTGIGLAFTKELISVMDGAINVSLQKEWITFSFKLKLKQVIEGKENEVIASAPSYLFESILKPYQNEVAESTEQNNKMALIDDLQKKSEYNILIVEDDAALRFLIKNILKDQYNVYEAEDGLSALKFLKNNTPDIIISDVMMPDMNGLELCKHVKTAPATCHIPFIMLSAKGTEENKSEGYETGADAYISKPFHINYLQMRVRKLLDYRNRMNHLIKDRNINNQFVEVDLEQGDKEFLNALVKAVEDNLAETDLDASKLEDILCISKMQLYRKLKTLAGMTPSEFIKRIRLKHAAVLLQNSKLNVSEIFYLTGFNNKSYFFREFKKIYHLAPNEYRQKYHEPSATTEII</sequence>
<dbReference type="SUPFAM" id="SSF63829">
    <property type="entry name" value="Calcium-dependent phosphotriesterase"/>
    <property type="match status" value="2"/>
</dbReference>
<dbReference type="InterPro" id="IPR036890">
    <property type="entry name" value="HATPase_C_sf"/>
</dbReference>
<accession>A0ABP7PPD2</accession>
<feature type="domain" description="HTH araC/xylS-type" evidence="8">
    <location>
        <begin position="1269"/>
        <end position="1368"/>
    </location>
</feature>
<dbReference type="CDD" id="cd00082">
    <property type="entry name" value="HisKA"/>
    <property type="match status" value="1"/>
</dbReference>
<dbReference type="InterPro" id="IPR009057">
    <property type="entry name" value="Homeodomain-like_sf"/>
</dbReference>
<evidence type="ECO:0000259" key="8">
    <source>
        <dbReference type="PROSITE" id="PS01124"/>
    </source>
</evidence>
<evidence type="ECO:0000256" key="5">
    <source>
        <dbReference type="ARBA" id="ARBA00023163"/>
    </source>
</evidence>
<feature type="transmembrane region" description="Helical" evidence="7">
    <location>
        <begin position="791"/>
        <end position="816"/>
    </location>
</feature>
<comment type="catalytic activity">
    <reaction evidence="1">
        <text>ATP + protein L-histidine = ADP + protein N-phospho-L-histidine.</text>
        <dbReference type="EC" id="2.7.13.3"/>
    </reaction>
</comment>
<dbReference type="Gene3D" id="2.60.40.10">
    <property type="entry name" value="Immunoglobulins"/>
    <property type="match status" value="1"/>
</dbReference>
<dbReference type="SMART" id="SM00342">
    <property type="entry name" value="HTH_ARAC"/>
    <property type="match status" value="1"/>
</dbReference>
<keyword evidence="5" id="KW-0804">Transcription</keyword>
<dbReference type="Gene3D" id="1.10.10.60">
    <property type="entry name" value="Homeodomain-like"/>
    <property type="match status" value="2"/>
</dbReference>
<dbReference type="InterPro" id="IPR011006">
    <property type="entry name" value="CheY-like_superfamily"/>
</dbReference>
<keyword evidence="12" id="KW-1185">Reference proteome</keyword>
<dbReference type="InterPro" id="IPR013783">
    <property type="entry name" value="Ig-like_fold"/>
</dbReference>
<evidence type="ECO:0000256" key="3">
    <source>
        <dbReference type="ARBA" id="ARBA00022553"/>
    </source>
</evidence>
<dbReference type="PANTHER" id="PTHR43547:SF2">
    <property type="entry name" value="HYBRID SIGNAL TRANSDUCTION HISTIDINE KINASE C"/>
    <property type="match status" value="1"/>
</dbReference>
<dbReference type="SUPFAM" id="SSF46689">
    <property type="entry name" value="Homeodomain-like"/>
    <property type="match status" value="1"/>
</dbReference>
<proteinExistence type="predicted"/>
<dbReference type="PROSITE" id="PS50109">
    <property type="entry name" value="HIS_KIN"/>
    <property type="match status" value="1"/>
</dbReference>
<dbReference type="Gene3D" id="1.10.287.130">
    <property type="match status" value="1"/>
</dbReference>
<dbReference type="SUPFAM" id="SSF55874">
    <property type="entry name" value="ATPase domain of HSP90 chaperone/DNA topoisomerase II/histidine kinase"/>
    <property type="match status" value="1"/>
</dbReference>
<dbReference type="Pfam" id="PF02518">
    <property type="entry name" value="HATPase_c"/>
    <property type="match status" value="1"/>
</dbReference>
<reference evidence="12" key="1">
    <citation type="journal article" date="2019" name="Int. J. Syst. Evol. Microbiol.">
        <title>The Global Catalogue of Microorganisms (GCM) 10K type strain sequencing project: providing services to taxonomists for standard genome sequencing and annotation.</title>
        <authorList>
            <consortium name="The Broad Institute Genomics Platform"/>
            <consortium name="The Broad Institute Genome Sequencing Center for Infectious Disease"/>
            <person name="Wu L."/>
            <person name="Ma J."/>
        </authorList>
    </citation>
    <scope>NUCLEOTIDE SEQUENCE [LARGE SCALE GENOMIC DNA]</scope>
    <source>
        <strain evidence="12">JCM 17338</strain>
    </source>
</reference>
<dbReference type="Gene3D" id="2.130.10.10">
    <property type="entry name" value="YVTN repeat-like/Quinoprotein amine dehydrogenase"/>
    <property type="match status" value="2"/>
</dbReference>
<dbReference type="Gene3D" id="3.30.565.10">
    <property type="entry name" value="Histidine kinase-like ATPase, C-terminal domain"/>
    <property type="match status" value="1"/>
</dbReference>
<evidence type="ECO:0000256" key="2">
    <source>
        <dbReference type="ARBA" id="ARBA00012438"/>
    </source>
</evidence>
<protein>
    <recommendedName>
        <fullName evidence="2">histidine kinase</fullName>
        <ecNumber evidence="2">2.7.13.3</ecNumber>
    </recommendedName>
</protein>
<dbReference type="Pfam" id="PF07494">
    <property type="entry name" value="Reg_prop"/>
    <property type="match status" value="4"/>
</dbReference>
<dbReference type="PROSITE" id="PS01124">
    <property type="entry name" value="HTH_ARAC_FAMILY_2"/>
    <property type="match status" value="1"/>
</dbReference>
<dbReference type="SUPFAM" id="SSF47384">
    <property type="entry name" value="Homodimeric domain of signal transducing histidine kinase"/>
    <property type="match status" value="1"/>
</dbReference>
<dbReference type="Pfam" id="PF00072">
    <property type="entry name" value="Response_reg"/>
    <property type="match status" value="1"/>
</dbReference>
<dbReference type="InterPro" id="IPR018060">
    <property type="entry name" value="HTH_AraC"/>
</dbReference>
<keyword evidence="4" id="KW-0805">Transcription regulation</keyword>
<dbReference type="SMART" id="SM00387">
    <property type="entry name" value="HATPase_c"/>
    <property type="match status" value="1"/>
</dbReference>
<evidence type="ECO:0000256" key="1">
    <source>
        <dbReference type="ARBA" id="ARBA00000085"/>
    </source>
</evidence>
<dbReference type="InterPro" id="IPR003594">
    <property type="entry name" value="HATPase_dom"/>
</dbReference>
<evidence type="ECO:0000256" key="4">
    <source>
        <dbReference type="ARBA" id="ARBA00023015"/>
    </source>
</evidence>
<dbReference type="InterPro" id="IPR011123">
    <property type="entry name" value="Y_Y_Y"/>
</dbReference>
<feature type="modified residue" description="4-aspartylphosphate" evidence="6">
    <location>
        <position position="1169"/>
    </location>
</feature>
<dbReference type="Gene3D" id="3.40.50.2300">
    <property type="match status" value="1"/>
</dbReference>
<dbReference type="InterPro" id="IPR001789">
    <property type="entry name" value="Sig_transdc_resp-reg_receiver"/>
</dbReference>